<sequence length="67" mass="7997">MYVQQLMFLTLSLIGLLIFRAHHHFGIFFQSSLTHFFHLTLWRPRAVHRKPRHGCSLQSVWLPRLDG</sequence>
<keyword evidence="2" id="KW-1185">Reference proteome</keyword>
<gene>
    <name evidence="1" type="ORF">K469DRAFT_372202</name>
</gene>
<evidence type="ECO:0000313" key="1">
    <source>
        <dbReference type="EMBL" id="KAF2191480.1"/>
    </source>
</evidence>
<dbReference type="EMBL" id="ML994617">
    <property type="protein sequence ID" value="KAF2191480.1"/>
    <property type="molecule type" value="Genomic_DNA"/>
</dbReference>
<evidence type="ECO:0000313" key="2">
    <source>
        <dbReference type="Proteomes" id="UP000800200"/>
    </source>
</evidence>
<protein>
    <submittedName>
        <fullName evidence="1">Uncharacterized protein</fullName>
    </submittedName>
</protein>
<proteinExistence type="predicted"/>
<reference evidence="1" key="1">
    <citation type="journal article" date="2020" name="Stud. Mycol.">
        <title>101 Dothideomycetes genomes: a test case for predicting lifestyles and emergence of pathogens.</title>
        <authorList>
            <person name="Haridas S."/>
            <person name="Albert R."/>
            <person name="Binder M."/>
            <person name="Bloem J."/>
            <person name="Labutti K."/>
            <person name="Salamov A."/>
            <person name="Andreopoulos B."/>
            <person name="Baker S."/>
            <person name="Barry K."/>
            <person name="Bills G."/>
            <person name="Bluhm B."/>
            <person name="Cannon C."/>
            <person name="Castanera R."/>
            <person name="Culley D."/>
            <person name="Daum C."/>
            <person name="Ezra D."/>
            <person name="Gonzalez J."/>
            <person name="Henrissat B."/>
            <person name="Kuo A."/>
            <person name="Liang C."/>
            <person name="Lipzen A."/>
            <person name="Lutzoni F."/>
            <person name="Magnuson J."/>
            <person name="Mondo S."/>
            <person name="Nolan M."/>
            <person name="Ohm R."/>
            <person name="Pangilinan J."/>
            <person name="Park H.-J."/>
            <person name="Ramirez L."/>
            <person name="Alfaro M."/>
            <person name="Sun H."/>
            <person name="Tritt A."/>
            <person name="Yoshinaga Y."/>
            <person name="Zwiers L.-H."/>
            <person name="Turgeon B."/>
            <person name="Goodwin S."/>
            <person name="Spatafora J."/>
            <person name="Crous P."/>
            <person name="Grigoriev I."/>
        </authorList>
    </citation>
    <scope>NUCLEOTIDE SEQUENCE</scope>
    <source>
        <strain evidence="1">CBS 207.26</strain>
    </source>
</reference>
<dbReference type="AlphaFoldDB" id="A0A6A6EN26"/>
<name>A0A6A6EN26_9PEZI</name>
<accession>A0A6A6EN26</accession>
<dbReference type="Proteomes" id="UP000800200">
    <property type="component" value="Unassembled WGS sequence"/>
</dbReference>
<organism evidence="1 2">
    <name type="scientific">Zopfia rhizophila CBS 207.26</name>
    <dbReference type="NCBI Taxonomy" id="1314779"/>
    <lineage>
        <taxon>Eukaryota</taxon>
        <taxon>Fungi</taxon>
        <taxon>Dikarya</taxon>
        <taxon>Ascomycota</taxon>
        <taxon>Pezizomycotina</taxon>
        <taxon>Dothideomycetes</taxon>
        <taxon>Dothideomycetes incertae sedis</taxon>
        <taxon>Zopfiaceae</taxon>
        <taxon>Zopfia</taxon>
    </lineage>
</organism>